<dbReference type="InterPro" id="IPR008949">
    <property type="entry name" value="Isoprenoid_synthase_dom_sf"/>
</dbReference>
<name>A0A6A1VHS3_9ROSI</name>
<protein>
    <recommendedName>
        <fullName evidence="3">15-cis-phytoene synthase</fullName>
        <ecNumber evidence="3">2.5.1.32</ecNumber>
    </recommendedName>
</protein>
<accession>A0A6A1VHS3</accession>
<dbReference type="InterPro" id="IPR019845">
    <property type="entry name" value="Squalene/phytoene_synthase_CS"/>
</dbReference>
<dbReference type="GO" id="GO:0046905">
    <property type="term" value="F:15-cis-phytoene synthase activity"/>
    <property type="evidence" value="ECO:0007669"/>
    <property type="project" value="UniProtKB-EC"/>
</dbReference>
<sequence>MSVAVLWIVTPTVEISNCFGFFNTVRDGNRLLDPSMSVSRENRGLIRAKRGRKQKWKFCSLNVDVKYSSIDGSGLESRSNLPVSSSMVANPAGEIAVSSEQKVYNVVLKQAALVEKQLRSRGDLDVKPDIVLPGTLSLLSEAYDRCGEVCAEYAKTFYLGTLLMTPERRRAIWAIYVWCRRTDELVDGPNASHITPTALDRWESRLEGLFQGRPFDMLDAALSDTVAKFPVDIQIPASILPSPFSMKLTIIASFKFEPYVLLDARPFKDMIEGMRMDLRKSRYNSFDELYLYCYYVAGTVGLMSVPVMGIAPESQATTERVYNAALALGIANQLTNILRDVGEDARRGRIYLPQDELAQSGLSDDDIFAGKVTDKWRSFMTNQIKRARMFFDEAEKGVTELSAASRWPVWASLLLYRKILDEIEANDYNNFTKRAYVSKAKKLLALPLAYTRSLVPPSRTSSLLTKA</sequence>
<dbReference type="InterPro" id="IPR033904">
    <property type="entry name" value="Trans_IPPS_HH"/>
</dbReference>
<evidence type="ECO:0000256" key="6">
    <source>
        <dbReference type="ARBA" id="ARBA00023229"/>
    </source>
</evidence>
<evidence type="ECO:0000256" key="2">
    <source>
        <dbReference type="ARBA" id="ARBA00006251"/>
    </source>
</evidence>
<dbReference type="EC" id="2.5.1.32" evidence="3"/>
<dbReference type="CDD" id="cd00683">
    <property type="entry name" value="Trans_IPPS_HH"/>
    <property type="match status" value="1"/>
</dbReference>
<evidence type="ECO:0000256" key="5">
    <source>
        <dbReference type="ARBA" id="ARBA00022746"/>
    </source>
</evidence>
<dbReference type="GO" id="GO:0051996">
    <property type="term" value="F:squalene synthase [NAD(P)H] activity"/>
    <property type="evidence" value="ECO:0007669"/>
    <property type="project" value="InterPro"/>
</dbReference>
<reference evidence="7 8" key="1">
    <citation type="journal article" date="2019" name="Plant Biotechnol. J.">
        <title>The red bayberry genome and genetic basis of sex determination.</title>
        <authorList>
            <person name="Jia H.M."/>
            <person name="Jia H.J."/>
            <person name="Cai Q.L."/>
            <person name="Wang Y."/>
            <person name="Zhao H.B."/>
            <person name="Yang W.F."/>
            <person name="Wang G.Y."/>
            <person name="Li Y.H."/>
            <person name="Zhan D.L."/>
            <person name="Shen Y.T."/>
            <person name="Niu Q.F."/>
            <person name="Chang L."/>
            <person name="Qiu J."/>
            <person name="Zhao L."/>
            <person name="Xie H.B."/>
            <person name="Fu W.Y."/>
            <person name="Jin J."/>
            <person name="Li X.W."/>
            <person name="Jiao Y."/>
            <person name="Zhou C.C."/>
            <person name="Tu T."/>
            <person name="Chai C.Y."/>
            <person name="Gao J.L."/>
            <person name="Fan L.J."/>
            <person name="van de Weg E."/>
            <person name="Wang J.Y."/>
            <person name="Gao Z.S."/>
        </authorList>
    </citation>
    <scope>NUCLEOTIDE SEQUENCE [LARGE SCALE GENOMIC DNA]</scope>
    <source>
        <tissue evidence="7">Leaves</tissue>
    </source>
</reference>
<dbReference type="GO" id="GO:0016117">
    <property type="term" value="P:carotenoid biosynthetic process"/>
    <property type="evidence" value="ECO:0007669"/>
    <property type="project" value="UniProtKB-KW"/>
</dbReference>
<dbReference type="AlphaFoldDB" id="A0A6A1VHS3"/>
<dbReference type="GO" id="GO:0004311">
    <property type="term" value="F:geranylgeranyl diphosphate synthase activity"/>
    <property type="evidence" value="ECO:0007669"/>
    <property type="project" value="InterPro"/>
</dbReference>
<gene>
    <name evidence="7" type="ORF">CJ030_MR6G021442</name>
</gene>
<evidence type="ECO:0000313" key="7">
    <source>
        <dbReference type="EMBL" id="KAB1211368.1"/>
    </source>
</evidence>
<organism evidence="7 8">
    <name type="scientific">Morella rubra</name>
    <name type="common">Chinese bayberry</name>
    <dbReference type="NCBI Taxonomy" id="262757"/>
    <lineage>
        <taxon>Eukaryota</taxon>
        <taxon>Viridiplantae</taxon>
        <taxon>Streptophyta</taxon>
        <taxon>Embryophyta</taxon>
        <taxon>Tracheophyta</taxon>
        <taxon>Spermatophyta</taxon>
        <taxon>Magnoliopsida</taxon>
        <taxon>eudicotyledons</taxon>
        <taxon>Gunneridae</taxon>
        <taxon>Pentapetalae</taxon>
        <taxon>rosids</taxon>
        <taxon>fabids</taxon>
        <taxon>Fagales</taxon>
        <taxon>Myricaceae</taxon>
        <taxon>Morella</taxon>
    </lineage>
</organism>
<proteinExistence type="inferred from homology"/>
<dbReference type="SFLD" id="SFLDG01212">
    <property type="entry name" value="Phytoene_synthase_like"/>
    <property type="match status" value="1"/>
</dbReference>
<dbReference type="SUPFAM" id="SSF48576">
    <property type="entry name" value="Terpenoid synthases"/>
    <property type="match status" value="2"/>
</dbReference>
<keyword evidence="8" id="KW-1185">Reference proteome</keyword>
<comment type="similarity">
    <text evidence="2">Belongs to the phytoene/squalene synthase family.</text>
</comment>
<dbReference type="InterPro" id="IPR044843">
    <property type="entry name" value="Trans_IPPS_bact-type"/>
</dbReference>
<dbReference type="SFLD" id="SFLDS00005">
    <property type="entry name" value="Isoprenoid_Synthase_Type_I"/>
    <property type="match status" value="1"/>
</dbReference>
<evidence type="ECO:0000256" key="3">
    <source>
        <dbReference type="ARBA" id="ARBA00012396"/>
    </source>
</evidence>
<dbReference type="OrthoDB" id="6600518at2759"/>
<dbReference type="Proteomes" id="UP000516437">
    <property type="component" value="Chromosome 6"/>
</dbReference>
<dbReference type="PROSITE" id="PS01044">
    <property type="entry name" value="SQUALEN_PHYTOEN_SYN_1"/>
    <property type="match status" value="1"/>
</dbReference>
<dbReference type="Pfam" id="PF00494">
    <property type="entry name" value="SQS_PSY"/>
    <property type="match status" value="2"/>
</dbReference>
<evidence type="ECO:0000256" key="4">
    <source>
        <dbReference type="ARBA" id="ARBA00022679"/>
    </source>
</evidence>
<dbReference type="InterPro" id="IPR002060">
    <property type="entry name" value="Squ/phyt_synthse"/>
</dbReference>
<keyword evidence="6" id="KW-0414">Isoprene biosynthesis</keyword>
<evidence type="ECO:0000313" key="8">
    <source>
        <dbReference type="Proteomes" id="UP000516437"/>
    </source>
</evidence>
<keyword evidence="5" id="KW-0125">Carotenoid biosynthesis</keyword>
<dbReference type="PROSITE" id="PS01045">
    <property type="entry name" value="SQUALEN_PHYTOEN_SYN_2"/>
    <property type="match status" value="1"/>
</dbReference>
<dbReference type="SFLD" id="SFLDG01018">
    <property type="entry name" value="Squalene/Phytoene_Synthase_Lik"/>
    <property type="match status" value="1"/>
</dbReference>
<dbReference type="Gene3D" id="1.10.600.10">
    <property type="entry name" value="Farnesyl Diphosphate Synthase"/>
    <property type="match status" value="1"/>
</dbReference>
<comment type="caution">
    <text evidence="7">The sequence shown here is derived from an EMBL/GenBank/DDBJ whole genome shotgun (WGS) entry which is preliminary data.</text>
</comment>
<comment type="catalytic activity">
    <reaction evidence="1">
        <text>2 (2E,6E,10E)-geranylgeranyl diphosphate = 15-cis-phytoene + 2 diphosphate</text>
        <dbReference type="Rhea" id="RHEA:34475"/>
        <dbReference type="ChEBI" id="CHEBI:27787"/>
        <dbReference type="ChEBI" id="CHEBI:33019"/>
        <dbReference type="ChEBI" id="CHEBI:58756"/>
        <dbReference type="EC" id="2.5.1.32"/>
    </reaction>
</comment>
<dbReference type="EMBL" id="RXIC02000024">
    <property type="protein sequence ID" value="KAB1211368.1"/>
    <property type="molecule type" value="Genomic_DNA"/>
</dbReference>
<keyword evidence="4" id="KW-0808">Transferase</keyword>
<evidence type="ECO:0000256" key="1">
    <source>
        <dbReference type="ARBA" id="ARBA00001805"/>
    </source>
</evidence>
<dbReference type="PANTHER" id="PTHR31480">
    <property type="entry name" value="BIFUNCTIONAL LYCOPENE CYCLASE/PHYTOENE SYNTHASE"/>
    <property type="match status" value="1"/>
</dbReference>